<comment type="caution">
    <text evidence="1">The sequence shown here is derived from an EMBL/GenBank/DDBJ whole genome shotgun (WGS) entry which is preliminary data.</text>
</comment>
<dbReference type="Proteomes" id="UP000241085">
    <property type="component" value="Unassembled WGS sequence"/>
</dbReference>
<evidence type="ECO:0000313" key="1">
    <source>
        <dbReference type="EMBL" id="PTL73483.1"/>
    </source>
</evidence>
<gene>
    <name evidence="1" type="ORF">C1I63_11925</name>
</gene>
<organism evidence="1 2">
    <name type="scientific">Rathayibacter caricis DSM 15933</name>
    <dbReference type="NCBI Taxonomy" id="1328867"/>
    <lineage>
        <taxon>Bacteria</taxon>
        <taxon>Bacillati</taxon>
        <taxon>Actinomycetota</taxon>
        <taxon>Actinomycetes</taxon>
        <taxon>Micrococcales</taxon>
        <taxon>Microbacteriaceae</taxon>
        <taxon>Rathayibacter</taxon>
    </lineage>
</organism>
<accession>A0A2T4UVF0</accession>
<proteinExistence type="predicted"/>
<protein>
    <recommendedName>
        <fullName evidence="3">D-inositol 3-phosphate glycosyltransferase</fullName>
    </recommendedName>
</protein>
<sequence length="343" mass="37835">MSRPDSRKSHRVVVVNPLGGTLLHYTEALRELLVATGCEADIISFDEPSASGASRQAWLVQYLRALWTAVRRLDRGGRLIVTWPVLGYWDFLFLAVAKVAGARPTVVLHDPEPLVHAVGYSAVPRWLARLTSPRSGLIVHSHAAHSVIETQSMGAMTTVLPHPVRNAAGRGDDDRRGRTVRVLGQFKPDRDTALLESIAALRSGDVTLEVWGRGWPEISGWDVHEGFVSEQRLDELVRTAGAVLVPYRRFYQSGIAIRALECQVPFVGPRASSLADLYDASSPLLVPAEEVTDGSAWWRSIRAARAMTSSDLESAAREASRRTVQAWRTWLLLSPPTDERGLQ</sequence>
<evidence type="ECO:0008006" key="3">
    <source>
        <dbReference type="Google" id="ProtNLM"/>
    </source>
</evidence>
<evidence type="ECO:0000313" key="2">
    <source>
        <dbReference type="Proteomes" id="UP000241085"/>
    </source>
</evidence>
<dbReference type="EMBL" id="PZPL01000001">
    <property type="protein sequence ID" value="PTL73483.1"/>
    <property type="molecule type" value="Genomic_DNA"/>
</dbReference>
<reference evidence="1 2" key="1">
    <citation type="submission" date="2018-03" db="EMBL/GenBank/DDBJ databases">
        <title>Bacteriophage NCPPB3778 and a type I-E CRISPR drive the evolution of the US Biological Select Agent, Rathayibacter toxicus.</title>
        <authorList>
            <person name="Davis E.W.II."/>
            <person name="Tabima J.F."/>
            <person name="Weisberg A.J."/>
            <person name="Dantas Lopes L."/>
            <person name="Wiseman M.S."/>
            <person name="Wiseman M.S."/>
            <person name="Pupko T."/>
            <person name="Belcher M.S."/>
            <person name="Sechler A.J."/>
            <person name="Tancos M.A."/>
            <person name="Schroeder B.K."/>
            <person name="Murray T.D."/>
            <person name="Luster D.G."/>
            <person name="Schneider W.L."/>
            <person name="Rogers E."/>
            <person name="Andreote F.D."/>
            <person name="Grunwald N.J."/>
            <person name="Putnam M.L."/>
            <person name="Chang J.H."/>
        </authorList>
    </citation>
    <scope>NUCLEOTIDE SEQUENCE [LARGE SCALE GENOMIC DNA]</scope>
    <source>
        <strain evidence="1 2">DSM 15933</strain>
    </source>
</reference>
<dbReference type="AlphaFoldDB" id="A0A2T4UVF0"/>
<dbReference type="SUPFAM" id="SSF53756">
    <property type="entry name" value="UDP-Glycosyltransferase/glycogen phosphorylase"/>
    <property type="match status" value="1"/>
</dbReference>
<keyword evidence="2" id="KW-1185">Reference proteome</keyword>
<dbReference type="RefSeq" id="WP_107574924.1">
    <property type="nucleotide sequence ID" value="NZ_PZPL01000001.1"/>
</dbReference>
<dbReference type="Gene3D" id="3.40.50.2000">
    <property type="entry name" value="Glycogen Phosphorylase B"/>
    <property type="match status" value="1"/>
</dbReference>
<name>A0A2T4UVF0_9MICO</name>